<evidence type="ECO:0008006" key="5">
    <source>
        <dbReference type="Google" id="ProtNLM"/>
    </source>
</evidence>
<reference evidence="4" key="2">
    <citation type="submission" date="2018-04" db="EMBL/GenBank/DDBJ databases">
        <title>Complete genome sequence of Sulfodiicoccus acidiphilus strain HS-1.</title>
        <authorList>
            <person name="Sakai H.D."/>
            <person name="Kurosawa N."/>
        </authorList>
    </citation>
    <scope>NUCLEOTIDE SEQUENCE [LARGE SCALE GENOMIC DNA]</scope>
    <source>
        <strain evidence="4">HS-1</strain>
    </source>
</reference>
<evidence type="ECO:0000313" key="2">
    <source>
        <dbReference type="EMBL" id="BBD73863.1"/>
    </source>
</evidence>
<reference evidence="2" key="3">
    <citation type="journal article" date="2019" name="BMC Res. Notes">
        <title>Complete genome sequence of the Sulfodiicoccus acidiphilus strain HS-1T, the first crenarchaeon that lacks polB3, isolated from an acidic hot spring in Ohwaku-dani, Hakone, Japan.</title>
        <authorList>
            <person name="Sakai H.D."/>
            <person name="Kurosawa N."/>
        </authorList>
    </citation>
    <scope>NUCLEOTIDE SEQUENCE</scope>
    <source>
        <strain evidence="2">HS-1</strain>
    </source>
</reference>
<keyword evidence="4" id="KW-1185">Reference proteome</keyword>
<keyword evidence="1" id="KW-0472">Membrane</keyword>
<evidence type="ECO:0000313" key="4">
    <source>
        <dbReference type="Proteomes" id="UP000276741"/>
    </source>
</evidence>
<dbReference type="EMBL" id="AP018553">
    <property type="protein sequence ID" value="BBD73863.1"/>
    <property type="molecule type" value="Genomic_DNA"/>
</dbReference>
<dbReference type="KEGG" id="sacd:HS1genome_2252"/>
<keyword evidence="1" id="KW-0812">Transmembrane</keyword>
<reference evidence="3" key="4">
    <citation type="submission" date="2020-09" db="EMBL/GenBank/DDBJ databases">
        <authorList>
            <person name="Sun Q."/>
            <person name="Ohkuma M."/>
        </authorList>
    </citation>
    <scope>NUCLEOTIDE SEQUENCE</scope>
    <source>
        <strain evidence="3">JCM 31740</strain>
    </source>
</reference>
<evidence type="ECO:0000256" key="1">
    <source>
        <dbReference type="SAM" id="Phobius"/>
    </source>
</evidence>
<feature type="transmembrane region" description="Helical" evidence="1">
    <location>
        <begin position="39"/>
        <end position="59"/>
    </location>
</feature>
<feature type="transmembrane region" description="Helical" evidence="1">
    <location>
        <begin position="66"/>
        <end position="88"/>
    </location>
</feature>
<name>A0A348B6R1_9CREN</name>
<reference evidence="3" key="1">
    <citation type="journal article" date="2014" name="Int. J. Syst. Evol. Microbiol.">
        <title>Complete genome sequence of Corynebacterium casei LMG S-19264T (=DSM 44701T), isolated from a smear-ripened cheese.</title>
        <authorList>
            <consortium name="US DOE Joint Genome Institute (JGI-PGF)"/>
            <person name="Walter F."/>
            <person name="Albersmeier A."/>
            <person name="Kalinowski J."/>
            <person name="Ruckert C."/>
        </authorList>
    </citation>
    <scope>NUCLEOTIDE SEQUENCE</scope>
    <source>
        <strain evidence="3">JCM 31740</strain>
    </source>
</reference>
<organism evidence="2 4">
    <name type="scientific">Sulfodiicoccus acidiphilus</name>
    <dbReference type="NCBI Taxonomy" id="1670455"/>
    <lineage>
        <taxon>Archaea</taxon>
        <taxon>Thermoproteota</taxon>
        <taxon>Thermoprotei</taxon>
        <taxon>Sulfolobales</taxon>
        <taxon>Sulfolobaceae</taxon>
        <taxon>Sulfodiicoccus</taxon>
    </lineage>
</organism>
<protein>
    <recommendedName>
        <fullName evidence="5">Phage holin family protein</fullName>
    </recommendedName>
</protein>
<sequence length="125" mass="13171">MLSVILVVIEALLALFVSWLVASIPVWVGAKLFSASASIGKAMVATLVALIVFFLLVTITSPLLSTFSLVVGFLGVLLVFKAIFSVGWGGALGIAFFATLVAFALVFLLGLMSVFLHPSIIHHIP</sequence>
<dbReference type="GeneID" id="38667705"/>
<dbReference type="Proteomes" id="UP000616143">
    <property type="component" value="Unassembled WGS sequence"/>
</dbReference>
<dbReference type="Proteomes" id="UP000276741">
    <property type="component" value="Chromosome"/>
</dbReference>
<gene>
    <name evidence="3" type="ORF">GCM10007116_12240</name>
    <name evidence="2" type="ORF">HS1genome_2252</name>
</gene>
<dbReference type="OrthoDB" id="57468at2157"/>
<dbReference type="AlphaFoldDB" id="A0A348B6R1"/>
<keyword evidence="1" id="KW-1133">Transmembrane helix</keyword>
<dbReference type="EMBL" id="BMQS01000010">
    <property type="protein sequence ID" value="GGT96248.1"/>
    <property type="molecule type" value="Genomic_DNA"/>
</dbReference>
<proteinExistence type="predicted"/>
<dbReference type="RefSeq" id="WP_126451110.1">
    <property type="nucleotide sequence ID" value="NZ_AP018553.1"/>
</dbReference>
<evidence type="ECO:0000313" key="3">
    <source>
        <dbReference type="EMBL" id="GGT96248.1"/>
    </source>
</evidence>
<feature type="transmembrane region" description="Helical" evidence="1">
    <location>
        <begin position="94"/>
        <end position="116"/>
    </location>
</feature>
<accession>A0A348B6R1</accession>